<dbReference type="RefSeq" id="WP_404675058.1">
    <property type="nucleotide sequence ID" value="NZ_JBJDOT010000007.1"/>
</dbReference>
<evidence type="ECO:0000313" key="3">
    <source>
        <dbReference type="Proteomes" id="UP001620262"/>
    </source>
</evidence>
<accession>A0ABW8KYH5</accession>
<evidence type="ECO:0000256" key="1">
    <source>
        <dbReference type="SAM" id="SignalP"/>
    </source>
</evidence>
<feature type="signal peptide" evidence="1">
    <location>
        <begin position="1"/>
        <end position="21"/>
    </location>
</feature>
<keyword evidence="1" id="KW-0732">Signal</keyword>
<dbReference type="Pfam" id="PF16267">
    <property type="entry name" value="DUF4920"/>
    <property type="match status" value="1"/>
</dbReference>
<evidence type="ECO:0000313" key="2">
    <source>
        <dbReference type="EMBL" id="MFK3863615.1"/>
    </source>
</evidence>
<feature type="chain" id="PRO_5045892011" evidence="1">
    <location>
        <begin position="22"/>
        <end position="155"/>
    </location>
</feature>
<protein>
    <submittedName>
        <fullName evidence="2">DUF4920 domain-containing protein</fullName>
    </submittedName>
</protein>
<keyword evidence="3" id="KW-1185">Reference proteome</keyword>
<proteinExistence type="predicted"/>
<reference evidence="2 3" key="1">
    <citation type="submission" date="2024-11" db="EMBL/GenBank/DDBJ databases">
        <title>The Natural Products Discovery Center: Release of the First 8490 Sequenced Strains for Exploring Actinobacteria Biosynthetic Diversity.</title>
        <authorList>
            <person name="Kalkreuter E."/>
            <person name="Kautsar S.A."/>
            <person name="Yang D."/>
            <person name="Bader C.D."/>
            <person name="Teijaro C.N."/>
            <person name="Fluegel L."/>
            <person name="Davis C.M."/>
            <person name="Simpson J.R."/>
            <person name="Lauterbach L."/>
            <person name="Steele A.D."/>
            <person name="Gui C."/>
            <person name="Meng S."/>
            <person name="Li G."/>
            <person name="Viehrig K."/>
            <person name="Ye F."/>
            <person name="Su P."/>
            <person name="Kiefer A.F."/>
            <person name="Nichols A."/>
            <person name="Cepeda A.J."/>
            <person name="Yan W."/>
            <person name="Fan B."/>
            <person name="Jiang Y."/>
            <person name="Adhikari A."/>
            <person name="Zheng C.-J."/>
            <person name="Schuster L."/>
            <person name="Cowan T.M."/>
            <person name="Smanski M.J."/>
            <person name="Chevrette M.G."/>
            <person name="De Carvalho L.P.S."/>
            <person name="Shen B."/>
        </authorList>
    </citation>
    <scope>NUCLEOTIDE SEQUENCE [LARGE SCALE GENOMIC DNA]</scope>
    <source>
        <strain evidence="2 3">NPDC078403</strain>
    </source>
</reference>
<gene>
    <name evidence="2" type="ORF">ACI2JU_06985</name>
</gene>
<dbReference type="EMBL" id="JBJDOT010000007">
    <property type="protein sequence ID" value="MFK3863615.1"/>
    <property type="molecule type" value="Genomic_DNA"/>
</dbReference>
<organism evidence="2 3">
    <name type="scientific">Pseudoalteromonas rhizosphaerae</name>
    <dbReference type="NCBI Taxonomy" id="2518973"/>
    <lineage>
        <taxon>Bacteria</taxon>
        <taxon>Pseudomonadati</taxon>
        <taxon>Pseudomonadota</taxon>
        <taxon>Gammaproteobacteria</taxon>
        <taxon>Alteromonadales</taxon>
        <taxon>Pseudoalteromonadaceae</taxon>
        <taxon>Pseudoalteromonas</taxon>
    </lineage>
</organism>
<comment type="caution">
    <text evidence="2">The sequence shown here is derived from an EMBL/GenBank/DDBJ whole genome shotgun (WGS) entry which is preliminary data.</text>
</comment>
<name>A0ABW8KYH5_9GAMM</name>
<dbReference type="InterPro" id="IPR032577">
    <property type="entry name" value="DUF4920"/>
</dbReference>
<dbReference type="Proteomes" id="UP001620262">
    <property type="component" value="Unassembled WGS sequence"/>
</dbReference>
<sequence length="155" mass="17141">MFAKHLVAALIACSMFFTVHAAQNQFGETVNSDDVIKVSTVLATPDSYVDKQIVIKGIVTNVCRKRGCWMTVQSDQRFQELFVKVRDGEMVFPMSARGKYALIKGKLTSHPLSLEQSKSYLADEAKKQGKAFDPESVTAAVNFYQLTPSGVTILD</sequence>